<feature type="transmembrane region" description="Helical" evidence="6">
    <location>
        <begin position="455"/>
        <end position="478"/>
    </location>
</feature>
<feature type="transmembrane region" description="Helical" evidence="6">
    <location>
        <begin position="552"/>
        <end position="569"/>
    </location>
</feature>
<evidence type="ECO:0000256" key="2">
    <source>
        <dbReference type="ARBA" id="ARBA00022475"/>
    </source>
</evidence>
<name>A0ABT9HID3_9GAMM</name>
<evidence type="ECO:0000313" key="9">
    <source>
        <dbReference type="Proteomes" id="UP001228171"/>
    </source>
</evidence>
<evidence type="ECO:0000313" key="8">
    <source>
        <dbReference type="EMBL" id="MDP4545543.1"/>
    </source>
</evidence>
<keyword evidence="2" id="KW-1003">Cell membrane</keyword>
<keyword evidence="3 6" id="KW-0812">Transmembrane</keyword>
<reference evidence="8 9" key="1">
    <citation type="submission" date="2023-08" db="EMBL/GenBank/DDBJ databases">
        <authorList>
            <person name="Kumar R."/>
        </authorList>
    </citation>
    <scope>NUCLEOTIDE SEQUENCE [LARGE SCALE GENOMIC DNA]</scope>
    <source>
        <strain evidence="8 9">LUR13</strain>
    </source>
</reference>
<comment type="caution">
    <text evidence="8">The sequence shown here is derived from an EMBL/GenBank/DDBJ whole genome shotgun (WGS) entry which is preliminary data.</text>
</comment>
<keyword evidence="9" id="KW-1185">Reference proteome</keyword>
<dbReference type="EMBL" id="JAVAJI010000020">
    <property type="protein sequence ID" value="MDP4545543.1"/>
    <property type="molecule type" value="Genomic_DNA"/>
</dbReference>
<accession>A0ABT9HID3</accession>
<keyword evidence="4 6" id="KW-1133">Transmembrane helix</keyword>
<evidence type="ECO:0000256" key="5">
    <source>
        <dbReference type="ARBA" id="ARBA00023136"/>
    </source>
</evidence>
<dbReference type="Pfam" id="PF03772">
    <property type="entry name" value="Competence"/>
    <property type="match status" value="1"/>
</dbReference>
<dbReference type="PANTHER" id="PTHR30619:SF1">
    <property type="entry name" value="RECOMBINATION PROTEIN 2"/>
    <property type="match status" value="1"/>
</dbReference>
<comment type="subcellular location">
    <subcellularLocation>
        <location evidence="1">Cell membrane</location>
        <topology evidence="1">Multi-pass membrane protein</topology>
    </subcellularLocation>
</comment>
<sequence length="1025" mass="114120">MYWLIGSLIIIVMMGVLAVADTMPLPVGSLLPDLSTSSILPLLLIALTTVLLFINQRYIAFSPSIDAKKRYVKNSSAQNFAVQNSAKTLSSTSSLLYKFAHHLLMAVLALALITGSGLLALINQQQAQSNAIKQTVRVQALVSIEGISDSVYDDASNSGYRQVATISHISPLLSELTSKELDKLSVNYNANYKEVTDNSLSNEENNLNGDNFEYFENEQYRILLNAYPKKSFSKKSLPKKPSKKGTENKSQTIELNHLQPGDQLLMTLTLAPLANSEQALNNPTGFDSYRWLRGRHIDGVATILATSTSTILFNGSAALSKADNSYLYRFRNAIDQGRWQLRQHFYQDWAGQTLAEQQAKAVTLSLLTGDRSLINRDTKDLYQLAGISHLLAISGTHVLFLAIVLAGLAVLLLNRFYPSIYRHIPRWQLRWWVMMSAAFTYALFTGFDIPAARTAWMLLAIGLIRLTLLPISTIRILLALAVLMAWFDPYVLWQAGYWLSFIAVALLLKYEDSSIAWSQTESASLTTTNSTDNKNAKILQRTWLGFKRLFKLQFWLFIALLPITLLLFGKASLLGLIVNLFAIGLFGWVIVPLNLLAGLCYLIVPTLADAIWALVIALVAHLHELITWLTTLPIFSGAWLYTPVNMAILLMVLLAMLPWLLPRGLISRWLALAPLTLLVMTVYANQQSLTMTPTLYILPTGDQYLSAAVLQYPVLNNEDNKTNVSWLILADHRPYDIRTMPSTLTADKLSATLEQQLRSLSIKRLEGIVVQSSSAALTTSLATLTNNKRQSLEQTIYKPNDSELLPITVAELSQRLPTAQYWQAGRSERWPELQRAYQLASQSGKNKTHATISAQVCEQGKTWQLANGDLTLQALTGWSKINDASVWDCTLELDSRLPIHVINYNAADPLKSLATKVQTLQSDNKVTPSQIKNAQSRLVLNVDTHPRVWQMWSLLCAIEPNTKNDTLKNSLNNTLGNVINSTTWLGHSSSHISADAIRAQQIHETITYDNKSLDAALAFEADSKD</sequence>
<feature type="domain" description="ComEC/Rec2-related protein" evidence="7">
    <location>
        <begin position="366"/>
        <end position="661"/>
    </location>
</feature>
<dbReference type="PANTHER" id="PTHR30619">
    <property type="entry name" value="DNA INTERNALIZATION/COMPETENCE PROTEIN COMEC/REC2"/>
    <property type="match status" value="1"/>
</dbReference>
<evidence type="ECO:0000256" key="6">
    <source>
        <dbReference type="SAM" id="Phobius"/>
    </source>
</evidence>
<feature type="transmembrane region" description="Helical" evidence="6">
    <location>
        <begin position="610"/>
        <end position="631"/>
    </location>
</feature>
<dbReference type="InterPro" id="IPR004477">
    <property type="entry name" value="ComEC_N"/>
</dbReference>
<dbReference type="Proteomes" id="UP001228171">
    <property type="component" value="Unassembled WGS sequence"/>
</dbReference>
<keyword evidence="5 6" id="KW-0472">Membrane</keyword>
<proteinExistence type="predicted"/>
<organism evidence="8 9">
    <name type="scientific">Psychrobacter faecalis</name>
    <dbReference type="NCBI Taxonomy" id="180588"/>
    <lineage>
        <taxon>Bacteria</taxon>
        <taxon>Pseudomonadati</taxon>
        <taxon>Pseudomonadota</taxon>
        <taxon>Gammaproteobacteria</taxon>
        <taxon>Moraxellales</taxon>
        <taxon>Moraxellaceae</taxon>
        <taxon>Psychrobacter</taxon>
    </lineage>
</organism>
<evidence type="ECO:0000256" key="4">
    <source>
        <dbReference type="ARBA" id="ARBA00022989"/>
    </source>
</evidence>
<feature type="transmembrane region" description="Helical" evidence="6">
    <location>
        <begin position="576"/>
        <end position="604"/>
    </location>
</feature>
<feature type="transmembrane region" description="Helical" evidence="6">
    <location>
        <begin position="490"/>
        <end position="508"/>
    </location>
</feature>
<evidence type="ECO:0000256" key="1">
    <source>
        <dbReference type="ARBA" id="ARBA00004651"/>
    </source>
</evidence>
<feature type="transmembrane region" description="Helical" evidence="6">
    <location>
        <begin position="429"/>
        <end position="449"/>
    </location>
</feature>
<evidence type="ECO:0000256" key="3">
    <source>
        <dbReference type="ARBA" id="ARBA00022692"/>
    </source>
</evidence>
<protein>
    <submittedName>
        <fullName evidence="8">ComEC/Rec2 family competence protein</fullName>
    </submittedName>
</protein>
<dbReference type="NCBIfam" id="TIGR00360">
    <property type="entry name" value="ComEC_N-term"/>
    <property type="match status" value="1"/>
</dbReference>
<feature type="transmembrane region" description="Helical" evidence="6">
    <location>
        <begin position="36"/>
        <end position="54"/>
    </location>
</feature>
<evidence type="ECO:0000259" key="7">
    <source>
        <dbReference type="Pfam" id="PF03772"/>
    </source>
</evidence>
<feature type="transmembrane region" description="Helical" evidence="6">
    <location>
        <begin position="398"/>
        <end position="417"/>
    </location>
</feature>
<gene>
    <name evidence="8" type="ORF">Q8P09_10710</name>
</gene>
<feature type="transmembrane region" description="Helical" evidence="6">
    <location>
        <begin position="103"/>
        <end position="122"/>
    </location>
</feature>
<dbReference type="RefSeq" id="WP_305935930.1">
    <property type="nucleotide sequence ID" value="NZ_JAVAJI010000020.1"/>
</dbReference>
<dbReference type="InterPro" id="IPR052159">
    <property type="entry name" value="Competence_DNA_uptake"/>
</dbReference>
<feature type="transmembrane region" description="Helical" evidence="6">
    <location>
        <begin position="638"/>
        <end position="660"/>
    </location>
</feature>